<dbReference type="PANTHER" id="PTHR42941:SF1">
    <property type="entry name" value="SLL1037 PROTEIN"/>
    <property type="match status" value="1"/>
</dbReference>
<comment type="caution">
    <text evidence="1">The sequence shown here is derived from an EMBL/GenBank/DDBJ whole genome shotgun (WGS) entry which is preliminary data.</text>
</comment>
<evidence type="ECO:0008006" key="3">
    <source>
        <dbReference type="Google" id="ProtNLM"/>
    </source>
</evidence>
<evidence type="ECO:0000313" key="2">
    <source>
        <dbReference type="Proteomes" id="UP000294257"/>
    </source>
</evidence>
<dbReference type="SUPFAM" id="SSF53850">
    <property type="entry name" value="Periplasmic binding protein-like II"/>
    <property type="match status" value="1"/>
</dbReference>
<dbReference type="PROSITE" id="PS51257">
    <property type="entry name" value="PROKAR_LIPOPROTEIN"/>
    <property type="match status" value="1"/>
</dbReference>
<dbReference type="PROSITE" id="PS51318">
    <property type="entry name" value="TAT"/>
    <property type="match status" value="1"/>
</dbReference>
<dbReference type="Proteomes" id="UP000294257">
    <property type="component" value="Unassembled WGS sequence"/>
</dbReference>
<dbReference type="RefSeq" id="WP_130344690.1">
    <property type="nucleotide sequence ID" value="NZ_SGWQ01000004.1"/>
</dbReference>
<name>A0A4Q7KQK6_9PSEU</name>
<reference evidence="1 2" key="1">
    <citation type="submission" date="2019-02" db="EMBL/GenBank/DDBJ databases">
        <title>Genomic Encyclopedia of Type Strains, Phase IV (KMG-IV): sequencing the most valuable type-strain genomes for metagenomic binning, comparative biology and taxonomic classification.</title>
        <authorList>
            <person name="Goeker M."/>
        </authorList>
    </citation>
    <scope>NUCLEOTIDE SEQUENCE [LARGE SCALE GENOMIC DNA]</scope>
    <source>
        <strain evidence="1 2">DSM 101727</strain>
    </source>
</reference>
<dbReference type="OrthoDB" id="5582316at2"/>
<dbReference type="Pfam" id="PF16868">
    <property type="entry name" value="NMT1_3"/>
    <property type="match status" value="1"/>
</dbReference>
<dbReference type="InterPro" id="IPR011852">
    <property type="entry name" value="TRAP_TAXI"/>
</dbReference>
<keyword evidence="2" id="KW-1185">Reference proteome</keyword>
<accession>A0A4Q7KQK6</accession>
<proteinExistence type="predicted"/>
<protein>
    <recommendedName>
        <fullName evidence="3">TRAP transporter TAXI family solute receptor</fullName>
    </recommendedName>
</protein>
<dbReference type="InterPro" id="IPR006311">
    <property type="entry name" value="TAT_signal"/>
</dbReference>
<dbReference type="PANTHER" id="PTHR42941">
    <property type="entry name" value="SLL1037 PROTEIN"/>
    <property type="match status" value="1"/>
</dbReference>
<organism evidence="1 2">
    <name type="scientific">Herbihabitans rhizosphaerae</name>
    <dbReference type="NCBI Taxonomy" id="1872711"/>
    <lineage>
        <taxon>Bacteria</taxon>
        <taxon>Bacillati</taxon>
        <taxon>Actinomycetota</taxon>
        <taxon>Actinomycetes</taxon>
        <taxon>Pseudonocardiales</taxon>
        <taxon>Pseudonocardiaceae</taxon>
        <taxon>Herbihabitans</taxon>
    </lineage>
</organism>
<dbReference type="AlphaFoldDB" id="A0A4Q7KQK6"/>
<sequence>MSVSRRAILRAGAGLAAGFAGGCAAGGYDGPERTVRIAAGEPGGFYVEFARVLAAEIHDAEPALNCVVTETGGSVANLQQAADGRADLALSLADVASAALHGRTPFTGEIPLRALGRVYENYTQLVVLADSPLRTAGSLAGRRVSLGAPGSGAAVVGERLLAAARLNVRVDHQPLADAVAALERRAIDALLWSGGVPTPALAELDRRTGIRLLDPTEYLPALRAEFGRFYQRVSVPAGSYRTPADVPTVGVANLLVCAPNLPDTLASTVVRVLVQRADRLVPQQALGTQYLDVRSLIGTTDVPLHPGAVAAYRTLHG</sequence>
<gene>
    <name evidence="1" type="ORF">EV193_104331</name>
</gene>
<evidence type="ECO:0000313" key="1">
    <source>
        <dbReference type="EMBL" id="RZS39118.1"/>
    </source>
</evidence>
<dbReference type="NCBIfam" id="TIGR02122">
    <property type="entry name" value="TRAP_TAXI"/>
    <property type="match status" value="1"/>
</dbReference>
<dbReference type="EMBL" id="SGWQ01000004">
    <property type="protein sequence ID" value="RZS39118.1"/>
    <property type="molecule type" value="Genomic_DNA"/>
</dbReference>
<dbReference type="Gene3D" id="3.40.190.10">
    <property type="entry name" value="Periplasmic binding protein-like II"/>
    <property type="match status" value="2"/>
</dbReference>